<accession>V8CC92</accession>
<dbReference type="HOGENOM" id="CLU_182168_0_0_7"/>
<reference evidence="1 2" key="1">
    <citation type="journal article" date="2014" name="Genome Announc.">
        <title>Draft genome sequences of six enterohepatic helicobacter species isolated from humans and one from rhesus macaques.</title>
        <authorList>
            <person name="Shen Z."/>
            <person name="Sheh A."/>
            <person name="Young S.K."/>
            <person name="Abouelliel A."/>
            <person name="Ward D.V."/>
            <person name="Earl A.M."/>
            <person name="Fox J.G."/>
        </authorList>
    </citation>
    <scope>NUCLEOTIDE SEQUENCE [LARGE SCALE GENOMIC DNA]</scope>
    <source>
        <strain evidence="1 2">MIT 99-5501</strain>
    </source>
</reference>
<proteinExistence type="predicted"/>
<evidence type="ECO:0000313" key="2">
    <source>
        <dbReference type="Proteomes" id="UP000018731"/>
    </source>
</evidence>
<dbReference type="PATRIC" id="fig|1357400.3.peg.406"/>
<protein>
    <recommendedName>
        <fullName evidence="3">DUF3240 domain-containing protein</fullName>
    </recommendedName>
</protein>
<dbReference type="Gene3D" id="3.30.70.120">
    <property type="match status" value="1"/>
</dbReference>
<dbReference type="Proteomes" id="UP000018731">
    <property type="component" value="Unassembled WGS sequence"/>
</dbReference>
<keyword evidence="2" id="KW-1185">Reference proteome</keyword>
<dbReference type="InterPro" id="IPR021634">
    <property type="entry name" value="DUF3240"/>
</dbReference>
<evidence type="ECO:0000313" key="1">
    <source>
        <dbReference type="EMBL" id="ETD24959.1"/>
    </source>
</evidence>
<comment type="caution">
    <text evidence="1">The sequence shown here is derived from an EMBL/GenBank/DDBJ whole genome shotgun (WGS) entry which is preliminary data.</text>
</comment>
<name>V8CC92_9HELI</name>
<dbReference type="EMBL" id="AZJI01000001">
    <property type="protein sequence ID" value="ETD24959.1"/>
    <property type="molecule type" value="Genomic_DNA"/>
</dbReference>
<dbReference type="STRING" id="1357400.HMPREF2086_00293"/>
<dbReference type="InterPro" id="IPR015867">
    <property type="entry name" value="N-reg_PII/ATP_PRibTrfase_C"/>
</dbReference>
<evidence type="ECO:0008006" key="3">
    <source>
        <dbReference type="Google" id="ProtNLM"/>
    </source>
</evidence>
<sequence>MCVFEIYADIRLKDAIVDMLLERRLNDFFYFVCDKYASRTLLQTSREQVSGRKEYGVFRLFVDYDSADELSRAIYEEYEREGVRCYMLEGVKEVP</sequence>
<gene>
    <name evidence="1" type="ORF">HMPREF2086_00293</name>
</gene>
<dbReference type="AlphaFoldDB" id="V8CC92"/>
<dbReference type="RefSeq" id="WP_023926961.1">
    <property type="nucleotide sequence ID" value="NZ_KI669454.1"/>
</dbReference>
<dbReference type="OrthoDB" id="5327691at2"/>
<dbReference type="Pfam" id="PF11582">
    <property type="entry name" value="DUF3240"/>
    <property type="match status" value="1"/>
</dbReference>
<organism evidence="1 2">
    <name type="scientific">Helicobacter macacae MIT 99-5501</name>
    <dbReference type="NCBI Taxonomy" id="1357400"/>
    <lineage>
        <taxon>Bacteria</taxon>
        <taxon>Pseudomonadati</taxon>
        <taxon>Campylobacterota</taxon>
        <taxon>Epsilonproteobacteria</taxon>
        <taxon>Campylobacterales</taxon>
        <taxon>Helicobacteraceae</taxon>
        <taxon>Helicobacter</taxon>
    </lineage>
</organism>